<feature type="compositionally biased region" description="Basic and acidic residues" evidence="5">
    <location>
        <begin position="294"/>
        <end position="307"/>
    </location>
</feature>
<dbReference type="AlphaFoldDB" id="A0A2P7Z070"/>
<dbReference type="STRING" id="418784.A0A2P7Z070"/>
<feature type="compositionally biased region" description="Polar residues" evidence="5">
    <location>
        <begin position="413"/>
        <end position="425"/>
    </location>
</feature>
<comment type="caution">
    <text evidence="7">The sequence shown here is derived from an EMBL/GenBank/DDBJ whole genome shotgun (WGS) entry which is preliminary data.</text>
</comment>
<evidence type="ECO:0000259" key="6">
    <source>
        <dbReference type="Pfam" id="PF15511"/>
    </source>
</evidence>
<dbReference type="VEuPathDB" id="FungiDB:C7M61_001284"/>
<sequence>MPLPPPREQQHARTEPSTPLRTRPPTNTSLLVPLSSRSRLSFVALPPDDLTLVLGRPPTYFQKSAKSTKPSLLQLSRPSLGPQSRHESVLSTPQPRRLSDHLTVRRRRRSSTGATYVSGYHGPITKDFLRTFSRALIHDQQNPSPEYESEKVFQALDHEHRLHSLSPQDHAHYSEFDYSLPLPSDDAMKSPPLTVAQSASPVATPKDTSKANKPAFKSYLERILESRKRSSMFEHETPSEVEDIRGVNDIISTSKFVIENTIQGLPEFTDNQQSPNELNIRLAEPLAVNDNAIHSDSEESSEGEYRAPELTMPRRTHRPSLDLQKTPEYESYEYDDANRFDASQLESMLVIPEKIDSPQDMNFQDDLDDLPQHPSSDQGLILGHFTIDNDDIDTNPALQLQPGLSLTDDELNSENIPPQPSTTRRITVGSGKKRVRSSSNLPIPKYLLKGMVNTVNHLPGASGPAKKKSKLNRISPALLQVVLRSSNDFLQQTMSTLKAYAEHRGSDKISIQDAVLYLNRVKMPTSSTSEMKRVAKLAHDLFPLETLVSLDNSLQQSTIKKLKRTNIVEVGADNDDNFTRESVSFSGAQKLESHSETEVSLDDNDDDY</sequence>
<dbReference type="GeneID" id="36564675"/>
<keyword evidence="4" id="KW-0539">Nucleus</keyword>
<dbReference type="EMBL" id="PYFQ01000001">
    <property type="protein sequence ID" value="PSK41598.1"/>
    <property type="molecule type" value="Genomic_DNA"/>
</dbReference>
<keyword evidence="8" id="KW-1185">Reference proteome</keyword>
<feature type="compositionally biased region" description="Polar residues" evidence="5">
    <location>
        <begin position="15"/>
        <end position="28"/>
    </location>
</feature>
<dbReference type="OrthoDB" id="4077024at2759"/>
<dbReference type="InterPro" id="IPR035425">
    <property type="entry name" value="CENP-T/H4_C"/>
</dbReference>
<gene>
    <name evidence="7" type="ORF">C7M61_001284</name>
</gene>
<accession>A0A2P7Z070</accession>
<reference evidence="7 8" key="1">
    <citation type="submission" date="2018-03" db="EMBL/GenBank/DDBJ databases">
        <title>Candida pseudohaemulonii genome assembly and annotation.</title>
        <authorList>
            <person name="Munoz J.F."/>
            <person name="Gade L.G."/>
            <person name="Chow N.A."/>
            <person name="Litvintseva A.P."/>
            <person name="Loparev V.N."/>
            <person name="Cuomo C.A."/>
        </authorList>
    </citation>
    <scope>NUCLEOTIDE SEQUENCE [LARGE SCALE GENOMIC DNA]</scope>
    <source>
        <strain evidence="7 8">B12108</strain>
    </source>
</reference>
<dbReference type="GO" id="GO:0005694">
    <property type="term" value="C:chromosome"/>
    <property type="evidence" value="ECO:0007669"/>
    <property type="project" value="UniProtKB-SubCell"/>
</dbReference>
<evidence type="ECO:0000256" key="2">
    <source>
        <dbReference type="ARBA" id="ARBA00004286"/>
    </source>
</evidence>
<comment type="subcellular location">
    <subcellularLocation>
        <location evidence="2">Chromosome</location>
    </subcellularLocation>
    <subcellularLocation>
        <location evidence="1">Nucleus</location>
    </subcellularLocation>
</comment>
<dbReference type="GO" id="GO:0046982">
    <property type="term" value="F:protein heterodimerization activity"/>
    <property type="evidence" value="ECO:0007669"/>
    <property type="project" value="InterPro"/>
</dbReference>
<feature type="compositionally biased region" description="Polar residues" evidence="5">
    <location>
        <begin position="62"/>
        <end position="77"/>
    </location>
</feature>
<evidence type="ECO:0000256" key="4">
    <source>
        <dbReference type="ARBA" id="ARBA00023242"/>
    </source>
</evidence>
<feature type="region of interest" description="Disordered" evidence="5">
    <location>
        <begin position="294"/>
        <end position="328"/>
    </location>
</feature>
<keyword evidence="3" id="KW-0158">Chromosome</keyword>
<evidence type="ECO:0000256" key="3">
    <source>
        <dbReference type="ARBA" id="ARBA00022454"/>
    </source>
</evidence>
<feature type="region of interest" description="Disordered" evidence="5">
    <location>
        <begin position="1"/>
        <end position="32"/>
    </location>
</feature>
<dbReference type="RefSeq" id="XP_024716297.1">
    <property type="nucleotide sequence ID" value="XM_024856698.1"/>
</dbReference>
<name>A0A2P7Z070_9ASCO</name>
<evidence type="ECO:0000256" key="1">
    <source>
        <dbReference type="ARBA" id="ARBA00004123"/>
    </source>
</evidence>
<dbReference type="GO" id="GO:0005634">
    <property type="term" value="C:nucleus"/>
    <property type="evidence" value="ECO:0007669"/>
    <property type="project" value="UniProtKB-SubCell"/>
</dbReference>
<feature type="compositionally biased region" description="Acidic residues" evidence="5">
    <location>
        <begin position="599"/>
        <end position="608"/>
    </location>
</feature>
<evidence type="ECO:0000313" key="7">
    <source>
        <dbReference type="EMBL" id="PSK41598.1"/>
    </source>
</evidence>
<dbReference type="InterPro" id="IPR009072">
    <property type="entry name" value="Histone-fold"/>
</dbReference>
<evidence type="ECO:0000313" key="8">
    <source>
        <dbReference type="Proteomes" id="UP000241107"/>
    </source>
</evidence>
<feature type="region of interest" description="Disordered" evidence="5">
    <location>
        <begin position="408"/>
        <end position="437"/>
    </location>
</feature>
<dbReference type="Pfam" id="PF15511">
    <property type="entry name" value="CENP-T_C"/>
    <property type="match status" value="1"/>
</dbReference>
<feature type="region of interest" description="Disordered" evidence="5">
    <location>
        <begin position="587"/>
        <end position="608"/>
    </location>
</feature>
<dbReference type="Gene3D" id="1.10.20.10">
    <property type="entry name" value="Histone, subunit A"/>
    <property type="match status" value="1"/>
</dbReference>
<protein>
    <recommendedName>
        <fullName evidence="6">CENP-T/Histone H4 histone fold domain-containing protein</fullName>
    </recommendedName>
</protein>
<feature type="domain" description="CENP-T/Histone H4 histone fold" evidence="6">
    <location>
        <begin position="470"/>
        <end position="553"/>
    </location>
</feature>
<proteinExistence type="predicted"/>
<dbReference type="Proteomes" id="UP000241107">
    <property type="component" value="Unassembled WGS sequence"/>
</dbReference>
<organism evidence="7 8">
    <name type="scientific">Candidozyma pseudohaemuli</name>
    <dbReference type="NCBI Taxonomy" id="418784"/>
    <lineage>
        <taxon>Eukaryota</taxon>
        <taxon>Fungi</taxon>
        <taxon>Dikarya</taxon>
        <taxon>Ascomycota</taxon>
        <taxon>Saccharomycotina</taxon>
        <taxon>Pichiomycetes</taxon>
        <taxon>Metschnikowiaceae</taxon>
        <taxon>Candidozyma</taxon>
    </lineage>
</organism>
<evidence type="ECO:0000256" key="5">
    <source>
        <dbReference type="SAM" id="MobiDB-lite"/>
    </source>
</evidence>
<feature type="region of interest" description="Disordered" evidence="5">
    <location>
        <begin position="62"/>
        <end position="117"/>
    </location>
</feature>